<accession>A0A060NLM5</accession>
<dbReference type="Pfam" id="PF07963">
    <property type="entry name" value="N_methyl"/>
    <property type="match status" value="1"/>
</dbReference>
<dbReference type="OrthoDB" id="5496259at2"/>
<organism evidence="2 3">
    <name type="scientific">Serpentinimonas maccroryi</name>
    <dbReference type="NCBI Taxonomy" id="1458426"/>
    <lineage>
        <taxon>Bacteria</taxon>
        <taxon>Pseudomonadati</taxon>
        <taxon>Pseudomonadota</taxon>
        <taxon>Betaproteobacteria</taxon>
        <taxon>Burkholderiales</taxon>
        <taxon>Comamonadaceae</taxon>
        <taxon>Serpentinimonas</taxon>
    </lineage>
</organism>
<protein>
    <submittedName>
        <fullName evidence="2">Tfp pilus assembly protein PilW</fullName>
    </submittedName>
</protein>
<dbReference type="PROSITE" id="PS00409">
    <property type="entry name" value="PROKAR_NTER_METHYL"/>
    <property type="match status" value="1"/>
</dbReference>
<keyword evidence="3" id="KW-1185">Reference proteome</keyword>
<dbReference type="HOGENOM" id="CLU_915091_0_0_4"/>
<proteinExistence type="predicted"/>
<keyword evidence="1" id="KW-0472">Membrane</keyword>
<reference evidence="2 3" key="1">
    <citation type="journal article" date="2014" name="Nat. Commun.">
        <title>Physiological and genomic features of highly alkaliphilic hydrogen-utilizing Betaproteobacteria from a continental serpentinizing site.</title>
        <authorList>
            <person name="Suzuki S."/>
            <person name="Kuenen J.G."/>
            <person name="Schipper K."/>
            <person name="van der Velde S."/>
            <person name="Ishii S."/>
            <person name="Wu A."/>
            <person name="Sorokin D.Y."/>
            <person name="Tenney A."/>
            <person name="Meng X.Y."/>
            <person name="Morrill P.L."/>
            <person name="Kamagata Y."/>
            <person name="Muyzer G."/>
            <person name="Nealson K.H."/>
        </authorList>
    </citation>
    <scope>NUCLEOTIDE SEQUENCE [LARGE SCALE GENOMIC DNA]</scope>
    <source>
        <strain evidence="2 3">B1</strain>
    </source>
</reference>
<dbReference type="InterPro" id="IPR032092">
    <property type="entry name" value="PilW"/>
</dbReference>
<sequence>MITPIARPPRTRRPLLAPVAAYGAPPGRPVQRPRHGAAGALRQRGLTLIEVMVALLLGLLLIGAVGGLYLANHQTFRQVENMARINENARLAFELLGRDLREAGGMRCGQHLPAANAASDPAETWWNQWNQGLRGYHEQDPNIPADPLPARGFGQAPLDRVPSTDAVVVNLSQHDPAGGLPACNLLFHAWYIGFNGRGGTSLYRVTMVNNAGNAQVGAPEEIIENVTDLQLSYLVRPSGDDAVDDRYIRAARVNQWGLAQVPAANGWSLVRAVRLELTFTTAEAVGTDAAVPITRTLPFVVGLRNRLP</sequence>
<dbReference type="STRING" id="1458426.SMCB_0464"/>
<dbReference type="Proteomes" id="UP000066014">
    <property type="component" value="Chromosome"/>
</dbReference>
<dbReference type="KEGG" id="cbab:SMCB_0464"/>
<dbReference type="GO" id="GO:0043683">
    <property type="term" value="P:type IV pilus assembly"/>
    <property type="evidence" value="ECO:0007669"/>
    <property type="project" value="InterPro"/>
</dbReference>
<evidence type="ECO:0000313" key="3">
    <source>
        <dbReference type="Proteomes" id="UP000066014"/>
    </source>
</evidence>
<keyword evidence="1" id="KW-1133">Transmembrane helix</keyword>
<keyword evidence="1" id="KW-0812">Transmembrane</keyword>
<feature type="transmembrane region" description="Helical" evidence="1">
    <location>
        <begin position="51"/>
        <end position="71"/>
    </location>
</feature>
<dbReference type="InterPro" id="IPR012902">
    <property type="entry name" value="N_methyl_site"/>
</dbReference>
<dbReference type="Pfam" id="PF16074">
    <property type="entry name" value="PilW"/>
    <property type="match status" value="1"/>
</dbReference>
<dbReference type="AlphaFoldDB" id="A0A060NLM5"/>
<name>A0A060NLM5_9BURK</name>
<evidence type="ECO:0000313" key="2">
    <source>
        <dbReference type="EMBL" id="BAO82692.1"/>
    </source>
</evidence>
<dbReference type="NCBIfam" id="TIGR02532">
    <property type="entry name" value="IV_pilin_GFxxxE"/>
    <property type="match status" value="1"/>
</dbReference>
<gene>
    <name evidence="2" type="ORF">SMCB_0464</name>
</gene>
<evidence type="ECO:0000256" key="1">
    <source>
        <dbReference type="SAM" id="Phobius"/>
    </source>
</evidence>
<dbReference type="EMBL" id="AP014569">
    <property type="protein sequence ID" value="BAO82692.1"/>
    <property type="molecule type" value="Genomic_DNA"/>
</dbReference>
<dbReference type="RefSeq" id="WP_045534766.1">
    <property type="nucleotide sequence ID" value="NZ_AP014569.1"/>
</dbReference>